<proteinExistence type="predicted"/>
<dbReference type="PANTHER" id="PTHR43464">
    <property type="entry name" value="METHYLTRANSFERASE"/>
    <property type="match status" value="1"/>
</dbReference>
<dbReference type="InterPro" id="IPR029063">
    <property type="entry name" value="SAM-dependent_MTases_sf"/>
</dbReference>
<dbReference type="GO" id="GO:0008168">
    <property type="term" value="F:methyltransferase activity"/>
    <property type="evidence" value="ECO:0007669"/>
    <property type="project" value="TreeGrafter"/>
</dbReference>
<dbReference type="SUPFAM" id="SSF53335">
    <property type="entry name" value="S-adenosyl-L-methionine-dependent methyltransferases"/>
    <property type="match status" value="1"/>
</dbReference>
<evidence type="ECO:0000313" key="2">
    <source>
        <dbReference type="EMBL" id="CAA9524540.1"/>
    </source>
</evidence>
<sequence length="194" mass="21086">MSARERWNERYSQDFRPFPDAPAAWLVAHRDLLTGGGRALDVACGDGRNALYLARHGYAVDAIDASDIAIAALRVAAQERDLAITPRVVDLEREALPPGPYDAIVTMNFLQRDLFGALQDALAPGGLLFYETLAQAHVTQLGHSFNPAYLLDDGELLRAFAGLEVIEHVEGIVERSSGPRGVGAIVARRPSGRR</sequence>
<dbReference type="AlphaFoldDB" id="A0A6J4TK38"/>
<name>A0A6J4TK38_9ACTN</name>
<dbReference type="EMBL" id="CADCVQ010000149">
    <property type="protein sequence ID" value="CAA9524540.1"/>
    <property type="molecule type" value="Genomic_DNA"/>
</dbReference>
<dbReference type="Gene3D" id="3.40.50.150">
    <property type="entry name" value="Vaccinia Virus protein VP39"/>
    <property type="match status" value="1"/>
</dbReference>
<gene>
    <name evidence="2" type="ORF">AVDCRST_MAG67-3513</name>
</gene>
<dbReference type="Pfam" id="PF03848">
    <property type="entry name" value="TehB"/>
    <property type="match status" value="1"/>
</dbReference>
<accession>A0A6J4TK38</accession>
<protein>
    <submittedName>
        <fullName evidence="2">Tellurite resistance protein TehB</fullName>
    </submittedName>
</protein>
<organism evidence="2">
    <name type="scientific">uncultured Solirubrobacteraceae bacterium</name>
    <dbReference type="NCBI Taxonomy" id="1162706"/>
    <lineage>
        <taxon>Bacteria</taxon>
        <taxon>Bacillati</taxon>
        <taxon>Actinomycetota</taxon>
        <taxon>Thermoleophilia</taxon>
        <taxon>Solirubrobacterales</taxon>
        <taxon>Solirubrobacteraceae</taxon>
        <taxon>environmental samples</taxon>
    </lineage>
</organism>
<dbReference type="CDD" id="cd02440">
    <property type="entry name" value="AdoMet_MTases"/>
    <property type="match status" value="1"/>
</dbReference>
<reference evidence="2" key="1">
    <citation type="submission" date="2020-02" db="EMBL/GenBank/DDBJ databases">
        <authorList>
            <person name="Meier V. D."/>
        </authorList>
    </citation>
    <scope>NUCLEOTIDE SEQUENCE</scope>
    <source>
        <strain evidence="2">AVDCRST_MAG67</strain>
    </source>
</reference>
<dbReference type="InterPro" id="IPR015985">
    <property type="entry name" value="TehB-like_dom"/>
</dbReference>
<feature type="domain" description="Tellurite resistance methyltransferase TehB-like" evidence="1">
    <location>
        <begin position="37"/>
        <end position="170"/>
    </location>
</feature>
<dbReference type="PANTHER" id="PTHR43464:SF83">
    <property type="entry name" value="MALONYL-[ACYL-CARRIER PROTEIN] O-METHYLTRANSFERASE"/>
    <property type="match status" value="1"/>
</dbReference>
<evidence type="ECO:0000259" key="1">
    <source>
        <dbReference type="Pfam" id="PF03848"/>
    </source>
</evidence>